<keyword evidence="1" id="KW-0812">Transmembrane</keyword>
<name>A0A9D2SYN9_9FIRM</name>
<reference evidence="2" key="2">
    <citation type="submission" date="2021-04" db="EMBL/GenBank/DDBJ databases">
        <authorList>
            <person name="Gilroy R."/>
        </authorList>
    </citation>
    <scope>NUCLEOTIDE SEQUENCE</scope>
    <source>
        <strain evidence="2">ChiGjej1B1-1692</strain>
    </source>
</reference>
<evidence type="ECO:0000256" key="1">
    <source>
        <dbReference type="SAM" id="Phobius"/>
    </source>
</evidence>
<evidence type="ECO:0000313" key="3">
    <source>
        <dbReference type="Proteomes" id="UP000823894"/>
    </source>
</evidence>
<evidence type="ECO:0000313" key="2">
    <source>
        <dbReference type="EMBL" id="HJC38986.1"/>
    </source>
</evidence>
<protein>
    <submittedName>
        <fullName evidence="2">Uncharacterized protein</fullName>
    </submittedName>
</protein>
<keyword evidence="1" id="KW-1133">Transmembrane helix</keyword>
<sequence length="48" mass="5835">MKKRKADRDSPGCLSFVWEICWERLVVIYHFIAVICQNIFLYIRGEMR</sequence>
<dbReference type="EMBL" id="DWWK01000122">
    <property type="protein sequence ID" value="HJC38986.1"/>
    <property type="molecule type" value="Genomic_DNA"/>
</dbReference>
<dbReference type="Proteomes" id="UP000823894">
    <property type="component" value="Unassembled WGS sequence"/>
</dbReference>
<reference evidence="2" key="1">
    <citation type="journal article" date="2021" name="PeerJ">
        <title>Extensive microbial diversity within the chicken gut microbiome revealed by metagenomics and culture.</title>
        <authorList>
            <person name="Gilroy R."/>
            <person name="Ravi A."/>
            <person name="Getino M."/>
            <person name="Pursley I."/>
            <person name="Horton D.L."/>
            <person name="Alikhan N.F."/>
            <person name="Baker D."/>
            <person name="Gharbi K."/>
            <person name="Hall N."/>
            <person name="Watson M."/>
            <person name="Adriaenssens E.M."/>
            <person name="Foster-Nyarko E."/>
            <person name="Jarju S."/>
            <person name="Secka A."/>
            <person name="Antonio M."/>
            <person name="Oren A."/>
            <person name="Chaudhuri R.R."/>
            <person name="La Ragione R."/>
            <person name="Hildebrand F."/>
            <person name="Pallen M.J."/>
        </authorList>
    </citation>
    <scope>NUCLEOTIDE SEQUENCE</scope>
    <source>
        <strain evidence="2">ChiGjej1B1-1692</strain>
    </source>
</reference>
<accession>A0A9D2SYN9</accession>
<organism evidence="2 3">
    <name type="scientific">Candidatus Mediterraneibacter faecigallinarum</name>
    <dbReference type="NCBI Taxonomy" id="2838669"/>
    <lineage>
        <taxon>Bacteria</taxon>
        <taxon>Bacillati</taxon>
        <taxon>Bacillota</taxon>
        <taxon>Clostridia</taxon>
        <taxon>Lachnospirales</taxon>
        <taxon>Lachnospiraceae</taxon>
        <taxon>Mediterraneibacter</taxon>
    </lineage>
</organism>
<comment type="caution">
    <text evidence="2">The sequence shown here is derived from an EMBL/GenBank/DDBJ whole genome shotgun (WGS) entry which is preliminary data.</text>
</comment>
<dbReference type="AlphaFoldDB" id="A0A9D2SYN9"/>
<feature type="transmembrane region" description="Helical" evidence="1">
    <location>
        <begin position="21"/>
        <end position="43"/>
    </location>
</feature>
<proteinExistence type="predicted"/>
<keyword evidence="1" id="KW-0472">Membrane</keyword>
<gene>
    <name evidence="2" type="ORF">H9757_08000</name>
</gene>